<evidence type="ECO:0000313" key="2">
    <source>
        <dbReference type="EMBL" id="GAA5528269.1"/>
    </source>
</evidence>
<evidence type="ECO:0000313" key="3">
    <source>
        <dbReference type="Proteomes" id="UP001428290"/>
    </source>
</evidence>
<sequence length="219" mass="23742">MRRLMMIISLGLSLVACTEQQTAPASNQVTTAPTIIQASPSPQVAVAPLEPTSTPTTTEPVSLTFTTYRDPRGVFAIDVPSNWRTESLKNGIGISSFAYNASVVVTISFSWQAEQLDSTKAAEIVEMVKSQTFATYLTRDVQLNSASEGATYRLEGTASLNAQPMYVRFELSQTTGGSIMLQSWLVPQDLWPDVETTFYTPMQASLSIDDEAAAALAQE</sequence>
<protein>
    <recommendedName>
        <fullName evidence="4">Lipoprotein</fullName>
    </recommendedName>
</protein>
<reference evidence="2 3" key="1">
    <citation type="submission" date="2024-02" db="EMBL/GenBank/DDBJ databases">
        <title>Herpetosiphon gulosus NBRC 112829.</title>
        <authorList>
            <person name="Ichikawa N."/>
            <person name="Katano-Makiyama Y."/>
            <person name="Hidaka K."/>
        </authorList>
    </citation>
    <scope>NUCLEOTIDE SEQUENCE [LARGE SCALE GENOMIC DNA]</scope>
    <source>
        <strain evidence="2 3">NBRC 112829</strain>
    </source>
</reference>
<name>A0ABP9WYJ5_9CHLR</name>
<proteinExistence type="predicted"/>
<keyword evidence="3" id="KW-1185">Reference proteome</keyword>
<dbReference type="Proteomes" id="UP001428290">
    <property type="component" value="Unassembled WGS sequence"/>
</dbReference>
<feature type="signal peptide" evidence="1">
    <location>
        <begin position="1"/>
        <end position="18"/>
    </location>
</feature>
<accession>A0ABP9WYJ5</accession>
<organism evidence="2 3">
    <name type="scientific">Herpetosiphon gulosus</name>
    <dbReference type="NCBI Taxonomy" id="1973496"/>
    <lineage>
        <taxon>Bacteria</taxon>
        <taxon>Bacillati</taxon>
        <taxon>Chloroflexota</taxon>
        <taxon>Chloroflexia</taxon>
        <taxon>Herpetosiphonales</taxon>
        <taxon>Herpetosiphonaceae</taxon>
        <taxon>Herpetosiphon</taxon>
    </lineage>
</organism>
<dbReference type="EMBL" id="BAABRU010000006">
    <property type="protein sequence ID" value="GAA5528269.1"/>
    <property type="molecule type" value="Genomic_DNA"/>
</dbReference>
<gene>
    <name evidence="2" type="ORF">Hgul01_02067</name>
</gene>
<evidence type="ECO:0000256" key="1">
    <source>
        <dbReference type="SAM" id="SignalP"/>
    </source>
</evidence>
<dbReference type="RefSeq" id="WP_345721878.1">
    <property type="nucleotide sequence ID" value="NZ_BAABRU010000006.1"/>
</dbReference>
<comment type="caution">
    <text evidence="2">The sequence shown here is derived from an EMBL/GenBank/DDBJ whole genome shotgun (WGS) entry which is preliminary data.</text>
</comment>
<dbReference type="PROSITE" id="PS51257">
    <property type="entry name" value="PROKAR_LIPOPROTEIN"/>
    <property type="match status" value="1"/>
</dbReference>
<evidence type="ECO:0008006" key="4">
    <source>
        <dbReference type="Google" id="ProtNLM"/>
    </source>
</evidence>
<feature type="chain" id="PRO_5047477937" description="Lipoprotein" evidence="1">
    <location>
        <begin position="19"/>
        <end position="219"/>
    </location>
</feature>
<keyword evidence="1" id="KW-0732">Signal</keyword>